<evidence type="ECO:0000259" key="2">
    <source>
        <dbReference type="Pfam" id="PF01494"/>
    </source>
</evidence>
<dbReference type="Proteomes" id="UP000217881">
    <property type="component" value="Unassembled WGS sequence"/>
</dbReference>
<proteinExistence type="predicted"/>
<sequence>MHNWRSKEISVEDVDVTIVGGGPVGLVLASFLAAEGVKVVVLEKEDDVISSPRAAVYLNWVLPDLERAGLLEGMMREGFLDRVGFTIHLGARNEKINIPLDTLVEDGFPYPFNINMGQHILERIGLERLAELPNARVQFATEVTGVADHGDHAEVTAVHDGQAQTIRSSFVVGADGARSFVRSAIGAKLDGFTWDDRFVAANLQFDFDRLGFNPNNLYVHPTNGCVIARLDKNGLWRYTYQEDGSLPEETVSDRILDRLAALIGPDEAKKAKVVDFNPYRMHQRVATTMRNGRILLAGDAAHITNPTGGMGLTSGLYDDILLQEILLAILRGDADLDALDYYATDRVEKFTQIASAGATALKTMVFDTRDVDEQSRGLQPQREASKSPDLQRQFIAATDQLRSEPFAARSTV</sequence>
<comment type="caution">
    <text evidence="3">The sequence shown here is derived from an EMBL/GenBank/DDBJ whole genome shotgun (WGS) entry which is preliminary data.</text>
</comment>
<dbReference type="PRINTS" id="PR00420">
    <property type="entry name" value="RNGMNOXGNASE"/>
</dbReference>
<reference evidence="3 4" key="1">
    <citation type="journal article" date="2017" name="Elife">
        <title>Extensive horizontal gene transfer in cheese-associated bacteria.</title>
        <authorList>
            <person name="Bonham K.S."/>
            <person name="Wolfe B.E."/>
            <person name="Dutton R.J."/>
        </authorList>
    </citation>
    <scope>NUCLEOTIDE SEQUENCE [LARGE SCALE GENOMIC DNA]</scope>
    <source>
        <strain evidence="3 4">738_8</strain>
    </source>
</reference>
<protein>
    <recommendedName>
        <fullName evidence="2">FAD-binding domain-containing protein</fullName>
    </recommendedName>
</protein>
<keyword evidence="1" id="KW-0560">Oxidoreductase</keyword>
<gene>
    <name evidence="3" type="ORF">CIK59_02855</name>
</gene>
<dbReference type="AlphaFoldDB" id="A0A2A3ZU56"/>
<name>A0A2A3ZU56_BREAU</name>
<dbReference type="GO" id="GO:0008688">
    <property type="term" value="F:3-(3-hydroxyphenyl)propionate hydroxylase activity"/>
    <property type="evidence" value="ECO:0007669"/>
    <property type="project" value="TreeGrafter"/>
</dbReference>
<dbReference type="Gene3D" id="3.50.50.60">
    <property type="entry name" value="FAD/NAD(P)-binding domain"/>
    <property type="match status" value="1"/>
</dbReference>
<dbReference type="PANTHER" id="PTHR43476:SF3">
    <property type="entry name" value="FAD-BINDING MONOOXYGENASE"/>
    <property type="match status" value="1"/>
</dbReference>
<dbReference type="GO" id="GO:0019622">
    <property type="term" value="P:3-(3-hydroxy)phenylpropionate catabolic process"/>
    <property type="evidence" value="ECO:0007669"/>
    <property type="project" value="TreeGrafter"/>
</dbReference>
<dbReference type="PANTHER" id="PTHR43476">
    <property type="entry name" value="3-(3-HYDROXY-PHENYL)PROPIONATE/3-HYDROXYCINNAMIC ACID HYDROXYLASE"/>
    <property type="match status" value="1"/>
</dbReference>
<dbReference type="InterPro" id="IPR002938">
    <property type="entry name" value="FAD-bd"/>
</dbReference>
<dbReference type="InterPro" id="IPR036188">
    <property type="entry name" value="FAD/NAD-bd_sf"/>
</dbReference>
<dbReference type="SUPFAM" id="SSF51905">
    <property type="entry name" value="FAD/NAD(P)-binding domain"/>
    <property type="match status" value="1"/>
</dbReference>
<dbReference type="Pfam" id="PF01494">
    <property type="entry name" value="FAD_binding_3"/>
    <property type="match status" value="1"/>
</dbReference>
<dbReference type="EMBL" id="NRHA01000005">
    <property type="protein sequence ID" value="PCC55119.1"/>
    <property type="molecule type" value="Genomic_DNA"/>
</dbReference>
<evidence type="ECO:0000313" key="4">
    <source>
        <dbReference type="Proteomes" id="UP000217881"/>
    </source>
</evidence>
<dbReference type="InterPro" id="IPR050631">
    <property type="entry name" value="PheA/TfdB_FAD_monoxygenase"/>
</dbReference>
<accession>A0A2A3ZU56</accession>
<organism evidence="3 4">
    <name type="scientific">Brevibacterium aurantiacum</name>
    <dbReference type="NCBI Taxonomy" id="273384"/>
    <lineage>
        <taxon>Bacteria</taxon>
        <taxon>Bacillati</taxon>
        <taxon>Actinomycetota</taxon>
        <taxon>Actinomycetes</taxon>
        <taxon>Micrococcales</taxon>
        <taxon>Brevibacteriaceae</taxon>
        <taxon>Brevibacterium</taxon>
    </lineage>
</organism>
<evidence type="ECO:0000256" key="1">
    <source>
        <dbReference type="ARBA" id="ARBA00023002"/>
    </source>
</evidence>
<evidence type="ECO:0000313" key="3">
    <source>
        <dbReference type="EMBL" id="PCC55119.1"/>
    </source>
</evidence>
<dbReference type="GO" id="GO:0071949">
    <property type="term" value="F:FAD binding"/>
    <property type="evidence" value="ECO:0007669"/>
    <property type="project" value="InterPro"/>
</dbReference>
<feature type="domain" description="FAD-binding" evidence="2">
    <location>
        <begin position="13"/>
        <end position="352"/>
    </location>
</feature>
<dbReference type="Gene3D" id="3.30.70.2450">
    <property type="match status" value="1"/>
</dbReference>